<gene>
    <name evidence="2" type="ORF">DD666_04845</name>
</gene>
<proteinExistence type="predicted"/>
<dbReference type="Proteomes" id="UP000264036">
    <property type="component" value="Unassembled WGS sequence"/>
</dbReference>
<dbReference type="InterPro" id="IPR000120">
    <property type="entry name" value="Amidase"/>
</dbReference>
<comment type="caution">
    <text evidence="2">The sequence shown here is derived from an EMBL/GenBank/DDBJ whole genome shotgun (WGS) entry which is preliminary data.</text>
</comment>
<dbReference type="GO" id="GO:0003824">
    <property type="term" value="F:catalytic activity"/>
    <property type="evidence" value="ECO:0007669"/>
    <property type="project" value="InterPro"/>
</dbReference>
<dbReference type="InterPro" id="IPR023631">
    <property type="entry name" value="Amidase_dom"/>
</dbReference>
<sequence length="499" mass="53514">MASVTMKSKMPCRSTWKPDATSCSIACLAKPVLCKGYVMEQYAFASITELARSLAMNNVTAESLTNYFLNRIARLNPVLHAFARVFPEQALAQARQSDERRQQGRVLGMLDGIPLGIKDLCDIEGTITACGSRQWEARTSARTADAVHRLRAHGAVIIGKTHTVEFAFGGWGTNALLGTPRNPWDSGHHRVPGGSSSGSGVAVAAGLVPGALGTDTGGSVRIPAALNGITGLKTTVGAINADGVYPLSRTLDSVGPMTRTADDAALLLQALTHAPGQTIQSMTYLAQDNAHELAGVRVCVLPEQNYGVQVQRAVRLGLRDMVRMVELAGATIVREAPPLNFQQAMSDCGKLIAAEGWRVHRDYIQDPGLHFGPFVRDRLMAGKGISDLQYQDLLGSHLKMQAVWGEWMADKDTLMLPTTPFGPIPLSQVDESSTPLGYFTRFVNWVNGCALALPAGFDQANLPVSVQLTGKAGDELTLLRIGSAIQSLTAWHSYTPTVD</sequence>
<feature type="domain" description="Amidase" evidence="1">
    <location>
        <begin position="64"/>
        <end position="479"/>
    </location>
</feature>
<name>A0A356LCS6_9BURK</name>
<protein>
    <submittedName>
        <fullName evidence="2">Amidase</fullName>
    </submittedName>
</protein>
<dbReference type="Pfam" id="PF01425">
    <property type="entry name" value="Amidase"/>
    <property type="match status" value="1"/>
</dbReference>
<dbReference type="PANTHER" id="PTHR11895">
    <property type="entry name" value="TRANSAMIDASE"/>
    <property type="match status" value="1"/>
</dbReference>
<evidence type="ECO:0000313" key="2">
    <source>
        <dbReference type="EMBL" id="HBP28724.1"/>
    </source>
</evidence>
<accession>A0A356LCS6</accession>
<evidence type="ECO:0000259" key="1">
    <source>
        <dbReference type="Pfam" id="PF01425"/>
    </source>
</evidence>
<dbReference type="InterPro" id="IPR036928">
    <property type="entry name" value="AS_sf"/>
</dbReference>
<dbReference type="PANTHER" id="PTHR11895:SF176">
    <property type="entry name" value="AMIDASE AMID-RELATED"/>
    <property type="match status" value="1"/>
</dbReference>
<dbReference type="AlphaFoldDB" id="A0A356LCS6"/>
<dbReference type="EMBL" id="DOEK01000008">
    <property type="protein sequence ID" value="HBP28724.1"/>
    <property type="molecule type" value="Genomic_DNA"/>
</dbReference>
<organism evidence="2 3">
    <name type="scientific">Advenella kashmirensis</name>
    <dbReference type="NCBI Taxonomy" id="310575"/>
    <lineage>
        <taxon>Bacteria</taxon>
        <taxon>Pseudomonadati</taxon>
        <taxon>Pseudomonadota</taxon>
        <taxon>Betaproteobacteria</taxon>
        <taxon>Burkholderiales</taxon>
        <taxon>Alcaligenaceae</taxon>
    </lineage>
</organism>
<dbReference type="Gene3D" id="3.90.1300.10">
    <property type="entry name" value="Amidase signature (AS) domain"/>
    <property type="match status" value="1"/>
</dbReference>
<dbReference type="SUPFAM" id="SSF75304">
    <property type="entry name" value="Amidase signature (AS) enzymes"/>
    <property type="match status" value="1"/>
</dbReference>
<reference evidence="2 3" key="1">
    <citation type="journal article" date="2018" name="Nat. Biotechnol.">
        <title>A standardized bacterial taxonomy based on genome phylogeny substantially revises the tree of life.</title>
        <authorList>
            <person name="Parks D.H."/>
            <person name="Chuvochina M."/>
            <person name="Waite D.W."/>
            <person name="Rinke C."/>
            <person name="Skarshewski A."/>
            <person name="Chaumeil P.A."/>
            <person name="Hugenholtz P."/>
        </authorList>
    </citation>
    <scope>NUCLEOTIDE SEQUENCE [LARGE SCALE GENOMIC DNA]</scope>
    <source>
        <strain evidence="2">UBA10707</strain>
    </source>
</reference>
<dbReference type="PROSITE" id="PS00571">
    <property type="entry name" value="AMIDASES"/>
    <property type="match status" value="1"/>
</dbReference>
<dbReference type="InterPro" id="IPR020556">
    <property type="entry name" value="Amidase_CS"/>
</dbReference>
<evidence type="ECO:0000313" key="3">
    <source>
        <dbReference type="Proteomes" id="UP000264036"/>
    </source>
</evidence>